<protein>
    <submittedName>
        <fullName evidence="2">Uncharacterized protein</fullName>
    </submittedName>
</protein>
<dbReference type="EMBL" id="DS268189">
    <property type="protein sequence ID" value="KMU80680.1"/>
    <property type="molecule type" value="Genomic_DNA"/>
</dbReference>
<evidence type="ECO:0000256" key="1">
    <source>
        <dbReference type="SAM" id="MobiDB-lite"/>
    </source>
</evidence>
<dbReference type="Proteomes" id="UP000054559">
    <property type="component" value="Unassembled WGS sequence"/>
</dbReference>
<feature type="region of interest" description="Disordered" evidence="1">
    <location>
        <begin position="92"/>
        <end position="118"/>
    </location>
</feature>
<evidence type="ECO:0000313" key="3">
    <source>
        <dbReference type="Proteomes" id="UP000054559"/>
    </source>
</evidence>
<proteinExistence type="predicted"/>
<evidence type="ECO:0000313" key="2">
    <source>
        <dbReference type="EMBL" id="KMU80680.1"/>
    </source>
</evidence>
<organism evidence="2 3">
    <name type="scientific">Coccidioides immitis RMSCC 3703</name>
    <dbReference type="NCBI Taxonomy" id="454286"/>
    <lineage>
        <taxon>Eukaryota</taxon>
        <taxon>Fungi</taxon>
        <taxon>Dikarya</taxon>
        <taxon>Ascomycota</taxon>
        <taxon>Pezizomycotina</taxon>
        <taxon>Eurotiomycetes</taxon>
        <taxon>Eurotiomycetidae</taxon>
        <taxon>Onygenales</taxon>
        <taxon>Onygenaceae</taxon>
        <taxon>Coccidioides</taxon>
    </lineage>
</organism>
<reference evidence="3" key="1">
    <citation type="journal article" date="2010" name="Genome Res.">
        <title>Population genomic sequencing of Coccidioides fungi reveals recent hybridization and transposon control.</title>
        <authorList>
            <person name="Neafsey D.E."/>
            <person name="Barker B.M."/>
            <person name="Sharpton T.J."/>
            <person name="Stajich J.E."/>
            <person name="Park D.J."/>
            <person name="Whiston E."/>
            <person name="Hung C.-Y."/>
            <person name="McMahan C."/>
            <person name="White J."/>
            <person name="Sykes S."/>
            <person name="Heiman D."/>
            <person name="Young S."/>
            <person name="Zeng Q."/>
            <person name="Abouelleil A."/>
            <person name="Aftuck L."/>
            <person name="Bessette D."/>
            <person name="Brown A."/>
            <person name="FitzGerald M."/>
            <person name="Lui A."/>
            <person name="Macdonald J.P."/>
            <person name="Priest M."/>
            <person name="Orbach M.J."/>
            <person name="Galgiani J.N."/>
            <person name="Kirkland T.N."/>
            <person name="Cole G.T."/>
            <person name="Birren B.W."/>
            <person name="Henn M.R."/>
            <person name="Taylor J.W."/>
            <person name="Rounsley S.D."/>
        </authorList>
    </citation>
    <scope>NUCLEOTIDE SEQUENCE [LARGE SCALE GENOMIC DNA]</scope>
    <source>
        <strain evidence="3">RMSCC 3703</strain>
    </source>
</reference>
<sequence length="168" mass="18943">MSPLARSRFSGLRWNMDPDHHAAKPEGFNLVLPLPYRVGGILVAGRKLPHAFDALTENLYEANGFNSSHRCLGMGFKSALFIRRKRLYVQGIPDRNRPRKQANKQLPSTDNKHGRDPPALILYPSRSSGCERSHIQTDNHLTTFLSIYSLPPFFFTGQPPSFTLLDLA</sequence>
<gene>
    <name evidence="2" type="ORF">CISG_08744</name>
</gene>
<name>A0A0J8R8C1_COCIT</name>
<accession>A0A0J8R8C1</accession>
<dbReference type="AlphaFoldDB" id="A0A0J8R8C1"/>